<keyword evidence="6" id="KW-1185">Reference proteome</keyword>
<evidence type="ECO:0000256" key="3">
    <source>
        <dbReference type="SAM" id="SignalP"/>
    </source>
</evidence>
<feature type="compositionally biased region" description="Polar residues" evidence="2">
    <location>
        <begin position="453"/>
        <end position="462"/>
    </location>
</feature>
<dbReference type="STRING" id="1742972.COMA1_10962"/>
<keyword evidence="3" id="KW-0732">Signal</keyword>
<proteinExistence type="predicted"/>
<dbReference type="GO" id="GO:0016020">
    <property type="term" value="C:membrane"/>
    <property type="evidence" value="ECO:0007669"/>
    <property type="project" value="UniProtKB-UniRule"/>
</dbReference>
<dbReference type="Proteomes" id="UP000199032">
    <property type="component" value="Unassembled WGS sequence"/>
</dbReference>
<feature type="compositionally biased region" description="Polar residues" evidence="2">
    <location>
        <begin position="470"/>
        <end position="523"/>
    </location>
</feature>
<dbReference type="PROSITE" id="PS51123">
    <property type="entry name" value="OMPA_2"/>
    <property type="match status" value="1"/>
</dbReference>
<dbReference type="InterPro" id="IPR036737">
    <property type="entry name" value="OmpA-like_sf"/>
</dbReference>
<dbReference type="CDD" id="cd07185">
    <property type="entry name" value="OmpA_C-like"/>
    <property type="match status" value="1"/>
</dbReference>
<dbReference type="PANTHER" id="PTHR30329">
    <property type="entry name" value="STATOR ELEMENT OF FLAGELLAR MOTOR COMPLEX"/>
    <property type="match status" value="1"/>
</dbReference>
<evidence type="ECO:0000313" key="6">
    <source>
        <dbReference type="Proteomes" id="UP000199032"/>
    </source>
</evidence>
<dbReference type="PANTHER" id="PTHR30329:SF21">
    <property type="entry name" value="LIPOPROTEIN YIAD-RELATED"/>
    <property type="match status" value="1"/>
</dbReference>
<dbReference type="InterPro" id="IPR050330">
    <property type="entry name" value="Bact_OuterMem_StrucFunc"/>
</dbReference>
<dbReference type="InterPro" id="IPR006665">
    <property type="entry name" value="OmpA-like"/>
</dbReference>
<dbReference type="OrthoDB" id="9782229at2"/>
<accession>A0A0S4L6D3</accession>
<dbReference type="RefSeq" id="WP_090744413.1">
    <property type="nucleotide sequence ID" value="NZ_CZQA01000001.1"/>
</dbReference>
<sequence length="523" mass="56386">MKIMISLLLLLCLEMSLSRDQALAQVSNLDSVRILDGGLAFASGMIEKSSAMDGTVNLITGDNQSSGNRMLLGKGDSLYLKLDNPADVATGDLFTVYRRVRKVFHPVTQEYLGFVVNRSAVVRVTAADHALTTVQIVVNYGPVAPGDPVARFKEPAQEPTTRSETNISDLEGMIIELQADRTMTLVSQSNVVYIDRGREDGLQKGDLLDMHRYSPVLPPRRIGQLKVLSTEAHTAVAKILRANTRVIKGDRFKFVGSPEPSAHPVVALTHASAEQSNPSPVRPTTDLVTSKLTVHDASGQSRLNLGELAKFLRYESGDAAIKPENYAVLDQFIEYLRTSGDTRLIRIEGHTDNVEIGPSLKARYPSNWELSKVRANGVLRYLVEKGGIDSARVTAVALGDSKPTASNEMEENRKKNRRVEVVLYLAEADASEEPTHTHTLSTNAPNLNARGNLDQQNPSTPASDAGNPVTPGTVSLDDSSRTSQTGSGSLAGTPDTGSPSTPMEPSRPDTSQQQPAAGGTPTE</sequence>
<reference evidence="5 6" key="1">
    <citation type="submission" date="2015-10" db="EMBL/GenBank/DDBJ databases">
        <authorList>
            <person name="Gilbert D.G."/>
        </authorList>
    </citation>
    <scope>NUCLEOTIDE SEQUENCE [LARGE SCALE GENOMIC DNA]</scope>
    <source>
        <strain evidence="5">COMA1</strain>
    </source>
</reference>
<gene>
    <name evidence="5" type="ORF">COMA1_10962</name>
</gene>
<dbReference type="AlphaFoldDB" id="A0A0S4L6D3"/>
<evidence type="ECO:0000259" key="4">
    <source>
        <dbReference type="PROSITE" id="PS51123"/>
    </source>
</evidence>
<evidence type="ECO:0000313" key="5">
    <source>
        <dbReference type="EMBL" id="CUS33077.1"/>
    </source>
</evidence>
<feature type="region of interest" description="Disordered" evidence="2">
    <location>
        <begin position="429"/>
        <end position="523"/>
    </location>
</feature>
<feature type="domain" description="OmpA-like" evidence="4">
    <location>
        <begin position="301"/>
        <end position="427"/>
    </location>
</feature>
<dbReference type="Gene3D" id="3.30.1330.60">
    <property type="entry name" value="OmpA-like domain"/>
    <property type="match status" value="1"/>
</dbReference>
<feature type="chain" id="PRO_5006623734" description="OmpA-like domain-containing protein" evidence="3">
    <location>
        <begin position="25"/>
        <end position="523"/>
    </location>
</feature>
<dbReference type="EMBL" id="CZQA01000001">
    <property type="protein sequence ID" value="CUS33077.1"/>
    <property type="molecule type" value="Genomic_DNA"/>
</dbReference>
<keyword evidence="1" id="KW-0472">Membrane</keyword>
<evidence type="ECO:0000256" key="2">
    <source>
        <dbReference type="SAM" id="MobiDB-lite"/>
    </source>
</evidence>
<dbReference type="Pfam" id="PF00691">
    <property type="entry name" value="OmpA"/>
    <property type="match status" value="1"/>
</dbReference>
<organism evidence="5 6">
    <name type="scientific">Candidatus Nitrospira nitrosa</name>
    <dbReference type="NCBI Taxonomy" id="1742972"/>
    <lineage>
        <taxon>Bacteria</taxon>
        <taxon>Pseudomonadati</taxon>
        <taxon>Nitrospirota</taxon>
        <taxon>Nitrospiria</taxon>
        <taxon>Nitrospirales</taxon>
        <taxon>Nitrospiraceae</taxon>
        <taxon>Nitrospira</taxon>
    </lineage>
</organism>
<name>A0A0S4L6D3_9BACT</name>
<protein>
    <recommendedName>
        <fullName evidence="4">OmpA-like domain-containing protein</fullName>
    </recommendedName>
</protein>
<feature type="compositionally biased region" description="Polar residues" evidence="2">
    <location>
        <begin position="437"/>
        <end position="446"/>
    </location>
</feature>
<evidence type="ECO:0000256" key="1">
    <source>
        <dbReference type="PROSITE-ProRule" id="PRU00473"/>
    </source>
</evidence>
<feature type="signal peptide" evidence="3">
    <location>
        <begin position="1"/>
        <end position="24"/>
    </location>
</feature>
<dbReference type="SUPFAM" id="SSF103088">
    <property type="entry name" value="OmpA-like"/>
    <property type="match status" value="1"/>
</dbReference>